<proteinExistence type="inferred from homology"/>
<comment type="similarity">
    <text evidence="2">Belongs to the CD36 family.</text>
</comment>
<reference evidence="8 9" key="1">
    <citation type="submission" date="2018-11" db="EMBL/GenBank/DDBJ databases">
        <authorList>
            <consortium name="Pathogen Informatics"/>
        </authorList>
    </citation>
    <scope>NUCLEOTIDE SEQUENCE [LARGE SCALE GENOMIC DNA]</scope>
</reference>
<keyword evidence="4 7" id="KW-1133">Transmembrane helix</keyword>
<feature type="non-terminal residue" evidence="8">
    <location>
        <position position="247"/>
    </location>
</feature>
<dbReference type="PRINTS" id="PR01609">
    <property type="entry name" value="CD36FAMILY"/>
</dbReference>
<dbReference type="InterPro" id="IPR002159">
    <property type="entry name" value="CD36_fam"/>
</dbReference>
<evidence type="ECO:0000256" key="7">
    <source>
        <dbReference type="SAM" id="Phobius"/>
    </source>
</evidence>
<dbReference type="OrthoDB" id="18585at2759"/>
<dbReference type="Proteomes" id="UP000270094">
    <property type="component" value="Unassembled WGS sequence"/>
</dbReference>
<sequence>MTVFPEEVWDSMDAREIRGTDGQLFPPLLQEGRQIEVFAGPICRTVTMQFRERSDFRDIAAFRYGFPSDIYDPNVPENRGYCNKKNTPAYFNTTVQIPGCLPKGLLDISRCLPGSPRVYISQPHFFNAHRAVISSVDGMRAPSKKDDDTFVKVEPTSGVPIHANKLTQINIGMTKGELYILPYMKNMIYPTLWMNETAVFDDRTRNQLDGLMFAKHFTHVIGVTFLTIGLIGFFAIVATVVLYTVLK</sequence>
<evidence type="ECO:0000256" key="4">
    <source>
        <dbReference type="ARBA" id="ARBA00022989"/>
    </source>
</evidence>
<evidence type="ECO:0000256" key="3">
    <source>
        <dbReference type="ARBA" id="ARBA00022692"/>
    </source>
</evidence>
<keyword evidence="9" id="KW-1185">Reference proteome</keyword>
<evidence type="ECO:0000313" key="9">
    <source>
        <dbReference type="Proteomes" id="UP000270094"/>
    </source>
</evidence>
<dbReference type="AlphaFoldDB" id="A0A3P7ICM3"/>
<feature type="transmembrane region" description="Helical" evidence="7">
    <location>
        <begin position="220"/>
        <end position="246"/>
    </location>
</feature>
<accession>A0A3P7ICM3</accession>
<gene>
    <name evidence="8" type="ORF">SVUK_LOCUS5989</name>
</gene>
<dbReference type="GO" id="GO:0016020">
    <property type="term" value="C:membrane"/>
    <property type="evidence" value="ECO:0007669"/>
    <property type="project" value="UniProtKB-SubCell"/>
</dbReference>
<evidence type="ECO:0000256" key="5">
    <source>
        <dbReference type="ARBA" id="ARBA00023136"/>
    </source>
</evidence>
<dbReference type="GO" id="GO:0005737">
    <property type="term" value="C:cytoplasm"/>
    <property type="evidence" value="ECO:0007669"/>
    <property type="project" value="TreeGrafter"/>
</dbReference>
<dbReference type="GO" id="GO:0005044">
    <property type="term" value="F:scavenger receptor activity"/>
    <property type="evidence" value="ECO:0007669"/>
    <property type="project" value="TreeGrafter"/>
</dbReference>
<keyword evidence="3 7" id="KW-0812">Transmembrane</keyword>
<organism evidence="8 9">
    <name type="scientific">Strongylus vulgaris</name>
    <name type="common">Blood worm</name>
    <dbReference type="NCBI Taxonomy" id="40348"/>
    <lineage>
        <taxon>Eukaryota</taxon>
        <taxon>Metazoa</taxon>
        <taxon>Ecdysozoa</taxon>
        <taxon>Nematoda</taxon>
        <taxon>Chromadorea</taxon>
        <taxon>Rhabditida</taxon>
        <taxon>Rhabditina</taxon>
        <taxon>Rhabditomorpha</taxon>
        <taxon>Strongyloidea</taxon>
        <taxon>Strongylidae</taxon>
        <taxon>Strongylus</taxon>
    </lineage>
</organism>
<evidence type="ECO:0000256" key="6">
    <source>
        <dbReference type="ARBA" id="ARBA00023180"/>
    </source>
</evidence>
<protein>
    <submittedName>
        <fullName evidence="8">Uncharacterized protein</fullName>
    </submittedName>
</protein>
<dbReference type="PANTHER" id="PTHR11923:SF51">
    <property type="entry name" value="LYSOSOME MEMBRANE PROTEIN 2"/>
    <property type="match status" value="1"/>
</dbReference>
<evidence type="ECO:0000256" key="1">
    <source>
        <dbReference type="ARBA" id="ARBA00004370"/>
    </source>
</evidence>
<keyword evidence="6" id="KW-0325">Glycoprotein</keyword>
<dbReference type="PANTHER" id="PTHR11923">
    <property type="entry name" value="SCAVENGER RECEPTOR CLASS B TYPE-1 SR-B1"/>
    <property type="match status" value="1"/>
</dbReference>
<keyword evidence="5 7" id="KW-0472">Membrane</keyword>
<comment type="subcellular location">
    <subcellularLocation>
        <location evidence="1">Membrane</location>
    </subcellularLocation>
</comment>
<dbReference type="EMBL" id="UYYB01018410">
    <property type="protein sequence ID" value="VDM70991.1"/>
    <property type="molecule type" value="Genomic_DNA"/>
</dbReference>
<evidence type="ECO:0000313" key="8">
    <source>
        <dbReference type="EMBL" id="VDM70991.1"/>
    </source>
</evidence>
<evidence type="ECO:0000256" key="2">
    <source>
        <dbReference type="ARBA" id="ARBA00010532"/>
    </source>
</evidence>
<name>A0A3P7ICM3_STRVU</name>
<dbReference type="Pfam" id="PF01130">
    <property type="entry name" value="CD36"/>
    <property type="match status" value="1"/>
</dbReference>